<feature type="domain" description="AAA+ ATPase" evidence="1">
    <location>
        <begin position="23"/>
        <end position="284"/>
    </location>
</feature>
<reference evidence="2 3" key="1">
    <citation type="journal article" date="2015" name="Int. J. Syst. Evol. Microbiol.">
        <title>Carboxylicivirga linearis sp. nov., isolated from a sea cucumber culture pond.</title>
        <authorList>
            <person name="Wang F.Q."/>
            <person name="Zhou Y.X."/>
            <person name="Lin X.Z."/>
            <person name="Chen G.J."/>
            <person name="Du Z.J."/>
        </authorList>
    </citation>
    <scope>NUCLEOTIDE SEQUENCE [LARGE SCALE GENOMIC DNA]</scope>
    <source>
        <strain evidence="2 3">FB218</strain>
    </source>
</reference>
<protein>
    <submittedName>
        <fullName evidence="2">Helix-turn-helix domain-containing protein</fullName>
    </submittedName>
</protein>
<dbReference type="Proteomes" id="UP000708576">
    <property type="component" value="Unassembled WGS sequence"/>
</dbReference>
<dbReference type="PANTHER" id="PTHR47642">
    <property type="entry name" value="ATP-DEPENDENT DNA HELICASE"/>
    <property type="match status" value="1"/>
</dbReference>
<dbReference type="Pfam" id="PF05970">
    <property type="entry name" value="PIF1"/>
    <property type="match status" value="2"/>
</dbReference>
<dbReference type="InterPro" id="IPR051055">
    <property type="entry name" value="PIF1_helicase"/>
</dbReference>
<dbReference type="CDD" id="cd18809">
    <property type="entry name" value="SF1_C_RecD"/>
    <property type="match status" value="1"/>
</dbReference>
<gene>
    <name evidence="2" type="ORF">KEM10_14330</name>
</gene>
<comment type="caution">
    <text evidence="2">The sequence shown here is derived from an EMBL/GenBank/DDBJ whole genome shotgun (WGS) entry which is preliminary data.</text>
</comment>
<dbReference type="InterPro" id="IPR010285">
    <property type="entry name" value="DNA_helicase_pif1-like_DEAD"/>
</dbReference>
<dbReference type="InterPro" id="IPR027417">
    <property type="entry name" value="P-loop_NTPase"/>
</dbReference>
<name>A0ABS5JXB7_9BACT</name>
<dbReference type="Pfam" id="PF14493">
    <property type="entry name" value="HTH_40"/>
    <property type="match status" value="1"/>
</dbReference>
<proteinExistence type="predicted"/>
<accession>A0ABS5JXB7</accession>
<dbReference type="PANTHER" id="PTHR47642:SF6">
    <property type="entry name" value="ATP-DEPENDENT DNA HELICASE"/>
    <property type="match status" value="1"/>
</dbReference>
<dbReference type="SMART" id="SM00382">
    <property type="entry name" value="AAA"/>
    <property type="match status" value="1"/>
</dbReference>
<evidence type="ECO:0000313" key="2">
    <source>
        <dbReference type="EMBL" id="MBS2099469.1"/>
    </source>
</evidence>
<sequence length="744" mass="84123">MEEKKTIEYNPIAELTKRYINNTNRCIFLTGKAGTGKTTLLREITANTHKNTIVAAPTGIAAINAGGVTLHSLFQLPYGAFVPDNNIGFSGGTSTQINTPKSLLGKTKLHQVKRNMLKELELLIIDEVSMLRADLLDAIDTILRSVRRQRDMAFGGVQVLFIGDLLQLPPVVKDDEWNYLSNYYKGYYFFHSLALKQQSPIVIQLEKIYRQSDADFVSLLNNLRDNKITKADVELLNKCYRPGFDYLSDKGNIFLTTHNYKADDINRRALAELSGESFFFHAEVTGDFNEYNYPIEEKLVLKKGAQVMFVKNDYSGEQRYFNGKIGSISALDDDLIEVSFPDGSPSAIVEPYGWENKRFSLNAETGDIEEKVIGTFTHYPLKLAWAITVHKSQGLTFNKAVIDVSQAFAPGQIYVALSRLTGLEGLTLTAPLPTQGLSCDQQVTEFTSHIQPVGTLESELESATIQYVSEAALDAFDFAWLNSGLAFHADSYDKDAKRSAKQQYQKWAEDLLQEFLPLRKVSDQFKLQIRKIVFENKEDMLQHLYKRVGDAKSYFEPQLTALSQKVKDHVEDLKGTKGLKKYLKELDEVDRLFARQLQHIFKAEILLKSAIEKTEVNKDSLKDMPLFESTQSRSKKTVGKKAKEEKPKKIPTKEITYALYKDGKTIKEIAEERGFVVSTIESHLAHYVQIGEIDVFDLVSEKVVKKITKYCQDNEMPLLNEIKQAMGAKISYGDIKLVLAHLSQ</sequence>
<dbReference type="Gene3D" id="2.30.30.940">
    <property type="match status" value="1"/>
</dbReference>
<dbReference type="InterPro" id="IPR003593">
    <property type="entry name" value="AAA+_ATPase"/>
</dbReference>
<dbReference type="SUPFAM" id="SSF52540">
    <property type="entry name" value="P-loop containing nucleoside triphosphate hydrolases"/>
    <property type="match status" value="2"/>
</dbReference>
<dbReference type="InterPro" id="IPR029491">
    <property type="entry name" value="Helicase_HTH"/>
</dbReference>
<dbReference type="RefSeq" id="WP_212216711.1">
    <property type="nucleotide sequence ID" value="NZ_JAGUCO010000011.1"/>
</dbReference>
<evidence type="ECO:0000259" key="1">
    <source>
        <dbReference type="SMART" id="SM00382"/>
    </source>
</evidence>
<keyword evidence="3" id="KW-1185">Reference proteome</keyword>
<organism evidence="2 3">
    <name type="scientific">Carboxylicivirga linearis</name>
    <dbReference type="NCBI Taxonomy" id="1628157"/>
    <lineage>
        <taxon>Bacteria</taxon>
        <taxon>Pseudomonadati</taxon>
        <taxon>Bacteroidota</taxon>
        <taxon>Bacteroidia</taxon>
        <taxon>Marinilabiliales</taxon>
        <taxon>Marinilabiliaceae</taxon>
        <taxon>Carboxylicivirga</taxon>
    </lineage>
</organism>
<dbReference type="Gene3D" id="3.40.50.300">
    <property type="entry name" value="P-loop containing nucleotide triphosphate hydrolases"/>
    <property type="match status" value="2"/>
</dbReference>
<evidence type="ECO:0000313" key="3">
    <source>
        <dbReference type="Proteomes" id="UP000708576"/>
    </source>
</evidence>
<dbReference type="EMBL" id="JAGUCO010000011">
    <property type="protein sequence ID" value="MBS2099469.1"/>
    <property type="molecule type" value="Genomic_DNA"/>
</dbReference>